<dbReference type="PANTHER" id="PTHR22455">
    <property type="entry name" value="CILIA- AND FLAGELLA-ASSOCIATED PROTEIN 91"/>
    <property type="match status" value="1"/>
</dbReference>
<dbReference type="PANTHER" id="PTHR22455:SF10">
    <property type="entry name" value="CILIA- AND FLAGELLA-ASSOCIATED PROTEIN 91"/>
    <property type="match status" value="1"/>
</dbReference>
<proteinExistence type="inferred from homology"/>
<keyword evidence="4" id="KW-0966">Cell projection</keyword>
<dbReference type="Pfam" id="PF14738">
    <property type="entry name" value="CFAP91"/>
    <property type="match status" value="1"/>
</dbReference>
<evidence type="ECO:0000256" key="2">
    <source>
        <dbReference type="ARBA" id="ARBA00022490"/>
    </source>
</evidence>
<comment type="subcellular location">
    <subcellularLocation>
        <location evidence="1">Cytoplasm</location>
        <location evidence="1">Cytoskeleton</location>
        <location evidence="1">Cilium axoneme</location>
    </subcellularLocation>
</comment>
<feature type="domain" description="CFAP91" evidence="8">
    <location>
        <begin position="12"/>
        <end position="172"/>
    </location>
</feature>
<dbReference type="AlphaFoldDB" id="A0ABD2Q812"/>
<evidence type="ECO:0000313" key="9">
    <source>
        <dbReference type="EMBL" id="KAL3315706.1"/>
    </source>
</evidence>
<dbReference type="GO" id="GO:0005930">
    <property type="term" value="C:axoneme"/>
    <property type="evidence" value="ECO:0007669"/>
    <property type="project" value="UniProtKB-SubCell"/>
</dbReference>
<protein>
    <recommendedName>
        <fullName evidence="6">Cilia- and flagella-associated protein 91</fullName>
    </recommendedName>
</protein>
<feature type="coiled-coil region" evidence="7">
    <location>
        <begin position="375"/>
        <end position="409"/>
    </location>
</feature>
<keyword evidence="3" id="KW-0206">Cytoskeleton</keyword>
<evidence type="ECO:0000256" key="4">
    <source>
        <dbReference type="ARBA" id="ARBA00023273"/>
    </source>
</evidence>
<dbReference type="InterPro" id="IPR032840">
    <property type="entry name" value="CFAP91_dom"/>
</dbReference>
<keyword evidence="2" id="KW-0963">Cytoplasm</keyword>
<keyword evidence="9" id="KW-0969">Cilium</keyword>
<sequence>MVAHVGRRSIGTQTIYRESEVQTDPYSPEVVLKPGSKPEVLSLAALNYGNGLPAGVHEVEMILRQRHRNEVEASLPKLKDIFNDPVKIAERRRVLDELDAADWAYREKEIDESVTFFQINSCRIQEQRMKILKSLLQKREKNIHMLDSRRLNNLWDIKRCENAKFVEKVRHLLLRKTFLKMTESQGKNIICNYADFSSEVYAPLTRNGQFLDKNAKKFKIKSPYLETMSGLMELEEFMVQRNFLEQEIKCPQPKSKYTAAGHKKAAYRYELEMIELEKLDALVAELQNVIRGRADQIRYYRDKEKRIDLIKELRSTHTLLDDDALVLDTKLNVVRMAQAQHNEILDKFDILDQELTRYEGPVTGDMLDLLSKEMVRLLEEERVRNLANKAKLERRMREAKESGRRQIEERRRREHEEMFKQMVKVYQDTTDRYLEDLFKYTIETTASVMAEDELERIAEEMQAKDIEASLETSELRANEVASEVIRNFLIPHVDRLTQKYLTSLKEKPLLLAAHKEVIASARAMASDHHSASAGTASCASSTSFQTQTDAFSE</sequence>
<keyword evidence="7" id="KW-0175">Coiled coil</keyword>
<keyword evidence="9" id="KW-0282">Flagellum</keyword>
<evidence type="ECO:0000256" key="7">
    <source>
        <dbReference type="SAM" id="Coils"/>
    </source>
</evidence>
<comment type="caution">
    <text evidence="9">The sequence shown here is derived from an EMBL/GenBank/DDBJ whole genome shotgun (WGS) entry which is preliminary data.</text>
</comment>
<evidence type="ECO:0000259" key="8">
    <source>
        <dbReference type="Pfam" id="PF14738"/>
    </source>
</evidence>
<reference evidence="9 10" key="1">
    <citation type="submission" date="2024-11" db="EMBL/GenBank/DDBJ databases">
        <title>Adaptive evolution of stress response genes in parasites aligns with host niche diversity.</title>
        <authorList>
            <person name="Hahn C."/>
            <person name="Resl P."/>
        </authorList>
    </citation>
    <scope>NUCLEOTIDE SEQUENCE [LARGE SCALE GENOMIC DNA]</scope>
    <source>
        <strain evidence="9">EGGRZ-B1_66</strain>
        <tissue evidence="9">Body</tissue>
    </source>
</reference>
<evidence type="ECO:0000256" key="5">
    <source>
        <dbReference type="ARBA" id="ARBA00029468"/>
    </source>
</evidence>
<keyword evidence="10" id="KW-1185">Reference proteome</keyword>
<evidence type="ECO:0000256" key="6">
    <source>
        <dbReference type="ARBA" id="ARBA00029555"/>
    </source>
</evidence>
<evidence type="ECO:0000313" key="10">
    <source>
        <dbReference type="Proteomes" id="UP001626550"/>
    </source>
</evidence>
<dbReference type="EMBL" id="JBJKFK010000684">
    <property type="protein sequence ID" value="KAL3315706.1"/>
    <property type="molecule type" value="Genomic_DNA"/>
</dbReference>
<dbReference type="InterPro" id="IPR026720">
    <property type="entry name" value="CFAP91"/>
</dbReference>
<name>A0ABD2Q812_9PLAT</name>
<evidence type="ECO:0000256" key="3">
    <source>
        <dbReference type="ARBA" id="ARBA00023212"/>
    </source>
</evidence>
<evidence type="ECO:0000256" key="1">
    <source>
        <dbReference type="ARBA" id="ARBA00004430"/>
    </source>
</evidence>
<dbReference type="Proteomes" id="UP001626550">
    <property type="component" value="Unassembled WGS sequence"/>
</dbReference>
<organism evidence="9 10">
    <name type="scientific">Cichlidogyrus casuarinus</name>
    <dbReference type="NCBI Taxonomy" id="1844966"/>
    <lineage>
        <taxon>Eukaryota</taxon>
        <taxon>Metazoa</taxon>
        <taxon>Spiralia</taxon>
        <taxon>Lophotrochozoa</taxon>
        <taxon>Platyhelminthes</taxon>
        <taxon>Monogenea</taxon>
        <taxon>Monopisthocotylea</taxon>
        <taxon>Dactylogyridea</taxon>
        <taxon>Ancyrocephalidae</taxon>
        <taxon>Cichlidogyrus</taxon>
    </lineage>
</organism>
<accession>A0ABD2Q812</accession>
<comment type="similarity">
    <text evidence="5">Belongs to the CFAP91 family.</text>
</comment>
<gene>
    <name evidence="9" type="primary">MAATS1</name>
    <name evidence="9" type="ORF">Ciccas_005662</name>
</gene>